<gene>
    <name evidence="1" type="ORF">DRW41_21980</name>
</gene>
<keyword evidence="2" id="KW-1185">Reference proteome</keyword>
<dbReference type="RefSeq" id="WP_115454152.1">
    <property type="nucleotide sequence ID" value="NZ_QNQT01000020.1"/>
</dbReference>
<protein>
    <submittedName>
        <fullName evidence="1">Uncharacterized protein</fullName>
    </submittedName>
</protein>
<accession>A0A3D8GK77</accession>
<dbReference type="AlphaFoldDB" id="A0A3D8GK77"/>
<sequence length="182" mass="21786">MAEQWEKIIESELEFLRNAPGYEAELNERLRENEMDFKYPTTTFDSEQGRVYRSCPGTEEQALHRIEVRENLQALMNRLLKRANRIFDALNQLDENDREIIIRTYIEMDKPDSYVVRDLGFITAKEFNEAKKRAIKKMFKIYESQRTEAHSEYRRILAIERKKKVAEFKLNKPYNPVMQAVN</sequence>
<dbReference type="Proteomes" id="UP000257144">
    <property type="component" value="Unassembled WGS sequence"/>
</dbReference>
<proteinExistence type="predicted"/>
<dbReference type="OrthoDB" id="2943977at2"/>
<evidence type="ECO:0000313" key="2">
    <source>
        <dbReference type="Proteomes" id="UP000257144"/>
    </source>
</evidence>
<comment type="caution">
    <text evidence="1">The sequence shown here is derived from an EMBL/GenBank/DDBJ whole genome shotgun (WGS) entry which is preliminary data.</text>
</comment>
<dbReference type="EMBL" id="QNQT01000020">
    <property type="protein sequence ID" value="RDU34697.1"/>
    <property type="molecule type" value="Genomic_DNA"/>
</dbReference>
<reference evidence="1 2" key="1">
    <citation type="submission" date="2018-07" db="EMBL/GenBank/DDBJ databases">
        <title>Bacillus sp. YLB-04 draft genome sequence.</title>
        <authorList>
            <person name="Yu L."/>
            <person name="Tang X."/>
        </authorList>
    </citation>
    <scope>NUCLEOTIDE SEQUENCE [LARGE SCALE GENOMIC DNA]</scope>
    <source>
        <strain evidence="1 2">YLB-04</strain>
    </source>
</reference>
<organism evidence="1 2">
    <name type="scientific">Neobacillus piezotolerans</name>
    <dbReference type="NCBI Taxonomy" id="2259171"/>
    <lineage>
        <taxon>Bacteria</taxon>
        <taxon>Bacillati</taxon>
        <taxon>Bacillota</taxon>
        <taxon>Bacilli</taxon>
        <taxon>Bacillales</taxon>
        <taxon>Bacillaceae</taxon>
        <taxon>Neobacillus</taxon>
    </lineage>
</organism>
<name>A0A3D8GK77_9BACI</name>
<evidence type="ECO:0000313" key="1">
    <source>
        <dbReference type="EMBL" id="RDU34697.1"/>
    </source>
</evidence>